<dbReference type="PANTHER" id="PTHR48051">
    <property type="match status" value="1"/>
</dbReference>
<evidence type="ECO:0000256" key="1">
    <source>
        <dbReference type="ARBA" id="ARBA00022614"/>
    </source>
</evidence>
<protein>
    <submittedName>
        <fullName evidence="3">Putative leucine-rich repeat-containing protein 58</fullName>
    </submittedName>
</protein>
<proteinExistence type="predicted"/>
<organism evidence="3">
    <name type="scientific">Xenopsylla cheopis</name>
    <name type="common">Oriental rat flea</name>
    <name type="synonym">Pulex cheopis</name>
    <dbReference type="NCBI Taxonomy" id="163159"/>
    <lineage>
        <taxon>Eukaryota</taxon>
        <taxon>Metazoa</taxon>
        <taxon>Ecdysozoa</taxon>
        <taxon>Arthropoda</taxon>
        <taxon>Hexapoda</taxon>
        <taxon>Insecta</taxon>
        <taxon>Pterygota</taxon>
        <taxon>Neoptera</taxon>
        <taxon>Endopterygota</taxon>
        <taxon>Siphonaptera</taxon>
        <taxon>Pulicidae</taxon>
        <taxon>Xenopsyllinae</taxon>
        <taxon>Xenopsylla</taxon>
    </lineage>
</organism>
<dbReference type="InterPro" id="IPR003591">
    <property type="entry name" value="Leu-rich_rpt_typical-subtyp"/>
</dbReference>
<dbReference type="InterPro" id="IPR050216">
    <property type="entry name" value="LRR_domain-containing"/>
</dbReference>
<accession>A0A6M2DKH5</accession>
<dbReference type="Gene3D" id="3.80.10.10">
    <property type="entry name" value="Ribonuclease Inhibitor"/>
    <property type="match status" value="1"/>
</dbReference>
<dbReference type="InterPro" id="IPR001611">
    <property type="entry name" value="Leu-rich_rpt"/>
</dbReference>
<dbReference type="GO" id="GO:0005737">
    <property type="term" value="C:cytoplasm"/>
    <property type="evidence" value="ECO:0007669"/>
    <property type="project" value="TreeGrafter"/>
</dbReference>
<name>A0A6M2DKH5_XENCH</name>
<dbReference type="PANTHER" id="PTHR48051:SF1">
    <property type="entry name" value="RAS SUPPRESSOR PROTEIN 1"/>
    <property type="match status" value="1"/>
</dbReference>
<dbReference type="Pfam" id="PF00560">
    <property type="entry name" value="LRR_1"/>
    <property type="match status" value="1"/>
</dbReference>
<evidence type="ECO:0000313" key="3">
    <source>
        <dbReference type="EMBL" id="NOV45347.1"/>
    </source>
</evidence>
<dbReference type="SMART" id="SM00364">
    <property type="entry name" value="LRR_BAC"/>
    <property type="match status" value="5"/>
</dbReference>
<evidence type="ECO:0000256" key="2">
    <source>
        <dbReference type="ARBA" id="ARBA00022737"/>
    </source>
</evidence>
<dbReference type="EMBL" id="GIIL01001621">
    <property type="protein sequence ID" value="NOV45347.1"/>
    <property type="molecule type" value="Transcribed_RNA"/>
</dbReference>
<dbReference type="Pfam" id="PF13855">
    <property type="entry name" value="LRR_8"/>
    <property type="match status" value="2"/>
</dbReference>
<dbReference type="AlphaFoldDB" id="A0A6M2DKH5"/>
<dbReference type="InterPro" id="IPR032675">
    <property type="entry name" value="LRR_dom_sf"/>
</dbReference>
<sequence>MENYTSDSSDSDNIEEHTIDLSYFIINNTHVEENLVHQSEKTLGLIRIIKLNHNNLHITPAAVTRYSNLKVLDLSNNCLTSLPDILQHCPLDKLIVKNNNITNEGLPKTFTRTSVLKELNLSGNRLSSFPEQLLELKELKYLYLGVNEIPSISKDIWRLDNLNILSMGGNRLTEVPDSVGLLKHLKALILSDNIISNLPSSIANLKHLKTLSLHKNQLRTLPTEIITLKCLSELSLRDNPLVVRFVHDMTLAPASLRELSARVVKINRISCGPQDLPKTLLEYLDSGHCCVNPKCQGVFFDNRVEHVKFVDFCGKYRVPLLQYLCSARCITESSTTNGGNYGNDVLYNEGEPRPSPDLMRKVLLG</sequence>
<dbReference type="SUPFAM" id="SSF52058">
    <property type="entry name" value="L domain-like"/>
    <property type="match status" value="1"/>
</dbReference>
<dbReference type="SMART" id="SM00369">
    <property type="entry name" value="LRR_TYP"/>
    <property type="match status" value="5"/>
</dbReference>
<reference evidence="3" key="1">
    <citation type="submission" date="2020-03" db="EMBL/GenBank/DDBJ databases">
        <title>Transcriptomic Profiling of the Digestive Tract of the Rat Flea, Xenopsylla cheopis, Following Blood Feeding and Infection with Yersinia pestis.</title>
        <authorList>
            <person name="Bland D.M."/>
            <person name="Martens C.A."/>
            <person name="Virtaneva K."/>
            <person name="Kanakabandi K."/>
            <person name="Long D."/>
            <person name="Rosenke R."/>
            <person name="Saturday G.A."/>
            <person name="Hoyt F.H."/>
            <person name="Bruno D.P."/>
            <person name="Ribeiro J.M.C."/>
            <person name="Hinnebusch J."/>
        </authorList>
    </citation>
    <scope>NUCLEOTIDE SEQUENCE</scope>
</reference>
<dbReference type="PROSITE" id="PS51450">
    <property type="entry name" value="LRR"/>
    <property type="match status" value="4"/>
</dbReference>
<keyword evidence="2" id="KW-0677">Repeat</keyword>
<keyword evidence="1" id="KW-0433">Leucine-rich repeat</keyword>